<evidence type="ECO:0000259" key="1">
    <source>
        <dbReference type="PROSITE" id="PS51886"/>
    </source>
</evidence>
<organism evidence="2 3">
    <name type="scientific">Acaulospora morrowiae</name>
    <dbReference type="NCBI Taxonomy" id="94023"/>
    <lineage>
        <taxon>Eukaryota</taxon>
        <taxon>Fungi</taxon>
        <taxon>Fungi incertae sedis</taxon>
        <taxon>Mucoromycota</taxon>
        <taxon>Glomeromycotina</taxon>
        <taxon>Glomeromycetes</taxon>
        <taxon>Diversisporales</taxon>
        <taxon>Acaulosporaceae</taxon>
        <taxon>Acaulospora</taxon>
    </lineage>
</organism>
<dbReference type="InterPro" id="IPR006571">
    <property type="entry name" value="TLDc_dom"/>
</dbReference>
<dbReference type="Pfam" id="PF07534">
    <property type="entry name" value="TLD"/>
    <property type="match status" value="1"/>
</dbReference>
<evidence type="ECO:0000313" key="3">
    <source>
        <dbReference type="Proteomes" id="UP000789342"/>
    </source>
</evidence>
<comment type="caution">
    <text evidence="2">The sequence shown here is derived from an EMBL/GenBank/DDBJ whole genome shotgun (WGS) entry which is preliminary data.</text>
</comment>
<dbReference type="Proteomes" id="UP000789342">
    <property type="component" value="Unassembled WGS sequence"/>
</dbReference>
<sequence>MDCHSKTYNLDEIPYEFHLLIRGSQSGFDRDAFWRFCDGCSNTVVVMRIRGSDEIIGGYNPLEWKSKKNSYLYTNNSFVFSLKNGEQNSIISRLRNGQASRAIYSSRAYGPRFARQDIFMENNFNSKNCKCICESYEVPIRNTSEKFSVDEYEVFKVYKKFDVCSPTVYRPVVG</sequence>
<proteinExistence type="predicted"/>
<dbReference type="AlphaFoldDB" id="A0A9N9AKQ8"/>
<dbReference type="PROSITE" id="PS51886">
    <property type="entry name" value="TLDC"/>
    <property type="match status" value="1"/>
</dbReference>
<keyword evidence="3" id="KW-1185">Reference proteome</keyword>
<dbReference type="OrthoDB" id="2439862at2759"/>
<evidence type="ECO:0000313" key="2">
    <source>
        <dbReference type="EMBL" id="CAG8533086.1"/>
    </source>
</evidence>
<protein>
    <submittedName>
        <fullName evidence="2">13423_t:CDS:1</fullName>
    </submittedName>
</protein>
<reference evidence="2" key="1">
    <citation type="submission" date="2021-06" db="EMBL/GenBank/DDBJ databases">
        <authorList>
            <person name="Kallberg Y."/>
            <person name="Tangrot J."/>
            <person name="Rosling A."/>
        </authorList>
    </citation>
    <scope>NUCLEOTIDE SEQUENCE</scope>
    <source>
        <strain evidence="2">CL551</strain>
    </source>
</reference>
<accession>A0A9N9AKQ8</accession>
<gene>
    <name evidence="2" type="ORF">AMORRO_LOCUS4767</name>
</gene>
<feature type="domain" description="TLDc" evidence="1">
    <location>
        <begin position="1"/>
        <end position="158"/>
    </location>
</feature>
<dbReference type="EMBL" id="CAJVPV010002689">
    <property type="protein sequence ID" value="CAG8533086.1"/>
    <property type="molecule type" value="Genomic_DNA"/>
</dbReference>
<name>A0A9N9AKQ8_9GLOM</name>